<sequence length="838" mass="92401">MKSLAQKIALQFFAVIALIVAIISAVVTLLLVHGIREGKKNELMLALTKIEESLAAGNSIHEAEIELPYYITYTIYNPEKDLIIATNDLLLPILPQTGGRTRTYKEKGYYTDGDLFVWYKTKSIHARGDELILQVANSGDDATDDFLSFAPKVAALICLPLLIISYLSALLIAKRTLRPIVGMTKAAKSIGTSNLGTLLHVTGKHDELDSLAITFNELFLRIKRDFVALNEANTAKSRFLSNMSHEIRTPITAVLGLDEMILRESTESAIRSYARDIKSSGKSLLSIINDILDFSKIEAGKMEIIRADYDVATMLGDIINMVSYRAEDKGLEFIVSASEKIPRVLNGDDARIKQCVLNILTNAIKYTEKGSVTMSITAEDAGSGDIFLCVEVRDTGIGIKAEEMERLFSPFERLDESRNRSIEGTGLGMSIVRSLLDAMGSKLEVESEYGKGSDFSFKVRQGVRSSEPLGDFGKLREEAERADNRREEHFQAPMASALIVDDTPMNLTVIKGLLKDTLIKIDTAENGFDALEMTRKKKYDVILVDHRMPKMDGIEFLHAMKSDDAGMNGKTACIALTANALHGAEQMYVNEGFDAFLQKPVDPASLERTIRRVLPENLVIEPGTDGFSARTCGKQRRTAELWTESFGIDAEAGLSNCGSADILLQAVREFAGTIDSRAAKIEESAREKDWDNYTIIVHSLKSCSRLLGATELSEMAAEAEKLGDRAKKGDERAAEEAAEKTPGILKFYRSYSEKLAPLCAKKKDGDKKLPVLSDDEISDALSALREVVSAFDFDMADMIVAEIEQCALPESFECLFAKIKAAVHDADQKKALELIESR</sequence>
<dbReference type="SUPFAM" id="SSF47226">
    <property type="entry name" value="Histidine-containing phosphotransfer domain, HPT domain"/>
    <property type="match status" value="1"/>
</dbReference>
<comment type="subcellular location">
    <subcellularLocation>
        <location evidence="2">Cell membrane</location>
        <topology evidence="2">Multi-pass membrane protein</topology>
    </subcellularLocation>
</comment>
<feature type="transmembrane region" description="Helical" evidence="16">
    <location>
        <begin position="12"/>
        <end position="35"/>
    </location>
</feature>
<evidence type="ECO:0000259" key="20">
    <source>
        <dbReference type="PROSITE" id="PS50894"/>
    </source>
</evidence>
<keyword evidence="11 16" id="KW-1133">Transmembrane helix</keyword>
<dbReference type="PROSITE" id="PS50109">
    <property type="entry name" value="HIS_KIN"/>
    <property type="match status" value="1"/>
</dbReference>
<dbReference type="PRINTS" id="PR00344">
    <property type="entry name" value="BCTRLSENSOR"/>
</dbReference>
<dbReference type="InterPro" id="IPR008207">
    <property type="entry name" value="Sig_transdc_His_kin_Hpt_dom"/>
</dbReference>
<dbReference type="InterPro" id="IPR001789">
    <property type="entry name" value="Sig_transdc_resp-reg_receiver"/>
</dbReference>
<protein>
    <recommendedName>
        <fullName evidence="3">histidine kinase</fullName>
        <ecNumber evidence="3">2.7.13.3</ecNumber>
    </recommendedName>
</protein>
<evidence type="ECO:0000256" key="4">
    <source>
        <dbReference type="ARBA" id="ARBA00022475"/>
    </source>
</evidence>
<evidence type="ECO:0000256" key="3">
    <source>
        <dbReference type="ARBA" id="ARBA00012438"/>
    </source>
</evidence>
<dbReference type="SMART" id="SM00387">
    <property type="entry name" value="HATPase_c"/>
    <property type="match status" value="1"/>
</dbReference>
<evidence type="ECO:0000256" key="2">
    <source>
        <dbReference type="ARBA" id="ARBA00004651"/>
    </source>
</evidence>
<dbReference type="GO" id="GO:0005886">
    <property type="term" value="C:plasma membrane"/>
    <property type="evidence" value="ECO:0007669"/>
    <property type="project" value="UniProtKB-SubCell"/>
</dbReference>
<dbReference type="InterPro" id="IPR005467">
    <property type="entry name" value="His_kinase_dom"/>
</dbReference>
<accession>H7EKB7</accession>
<feature type="domain" description="Response regulatory" evidence="18">
    <location>
        <begin position="496"/>
        <end position="614"/>
    </location>
</feature>
<comment type="catalytic activity">
    <reaction evidence="1">
        <text>ATP + protein L-histidine = ADP + protein N-phospho-L-histidine.</text>
        <dbReference type="EC" id="2.7.13.3"/>
    </reaction>
</comment>
<keyword evidence="9 21" id="KW-0418">Kinase</keyword>
<evidence type="ECO:0000256" key="7">
    <source>
        <dbReference type="ARBA" id="ARBA00022692"/>
    </source>
</evidence>
<evidence type="ECO:0000256" key="15">
    <source>
        <dbReference type="PROSITE-ProRule" id="PRU00169"/>
    </source>
</evidence>
<dbReference type="AlphaFoldDB" id="H7EKB7"/>
<keyword evidence="5 15" id="KW-0597">Phosphoprotein</keyword>
<dbReference type="PROSITE" id="PS50894">
    <property type="entry name" value="HPT"/>
    <property type="match status" value="1"/>
</dbReference>
<dbReference type="OrthoDB" id="6192248at2"/>
<dbReference type="PROSITE" id="PS50110">
    <property type="entry name" value="RESPONSE_REGULATORY"/>
    <property type="match status" value="1"/>
</dbReference>
<dbReference type="InterPro" id="IPR011006">
    <property type="entry name" value="CheY-like_superfamily"/>
</dbReference>
<evidence type="ECO:0000256" key="11">
    <source>
        <dbReference type="ARBA" id="ARBA00022989"/>
    </source>
</evidence>
<evidence type="ECO:0000256" key="14">
    <source>
        <dbReference type="PROSITE-ProRule" id="PRU00110"/>
    </source>
</evidence>
<dbReference type="CDD" id="cd06225">
    <property type="entry name" value="HAMP"/>
    <property type="match status" value="1"/>
</dbReference>
<evidence type="ECO:0000256" key="10">
    <source>
        <dbReference type="ARBA" id="ARBA00022840"/>
    </source>
</evidence>
<proteinExistence type="predicted"/>
<evidence type="ECO:0000259" key="17">
    <source>
        <dbReference type="PROSITE" id="PS50109"/>
    </source>
</evidence>
<reference evidence="21 22" key="1">
    <citation type="submission" date="2011-09" db="EMBL/GenBank/DDBJ databases">
        <title>The draft genome of Treponema saccharophilum DSM 2985.</title>
        <authorList>
            <consortium name="US DOE Joint Genome Institute (JGI-PGF)"/>
            <person name="Lucas S."/>
            <person name="Copeland A."/>
            <person name="Lapidus A."/>
            <person name="Glavina del Rio T."/>
            <person name="Dalin E."/>
            <person name="Tice H."/>
            <person name="Bruce D."/>
            <person name="Goodwin L."/>
            <person name="Pitluck S."/>
            <person name="Peters L."/>
            <person name="Kyrpides N."/>
            <person name="Mavromatis K."/>
            <person name="Ivanova N."/>
            <person name="Markowitz V."/>
            <person name="Cheng J.-F."/>
            <person name="Hugenholtz P."/>
            <person name="Woyke T."/>
            <person name="Wu D."/>
            <person name="Gronow S."/>
            <person name="Wellnitz S."/>
            <person name="Brambilla E."/>
            <person name="Klenk H.-P."/>
            <person name="Eisen J.A."/>
        </authorList>
    </citation>
    <scope>NUCLEOTIDE SEQUENCE [LARGE SCALE GENOMIC DNA]</scope>
    <source>
        <strain evidence="21 22">DSM 2985</strain>
    </source>
</reference>
<dbReference type="RefSeq" id="WP_002703984.1">
    <property type="nucleotide sequence ID" value="NZ_AGRW01000044.1"/>
</dbReference>
<dbReference type="EMBL" id="AGRW01000044">
    <property type="protein sequence ID" value="EIC02004.1"/>
    <property type="molecule type" value="Genomic_DNA"/>
</dbReference>
<keyword evidence="4" id="KW-1003">Cell membrane</keyword>
<feature type="domain" description="HAMP" evidence="19">
    <location>
        <begin position="174"/>
        <end position="227"/>
    </location>
</feature>
<evidence type="ECO:0000256" key="13">
    <source>
        <dbReference type="ARBA" id="ARBA00023136"/>
    </source>
</evidence>
<dbReference type="Pfam" id="PF00672">
    <property type="entry name" value="HAMP"/>
    <property type="match status" value="1"/>
</dbReference>
<evidence type="ECO:0000313" key="22">
    <source>
        <dbReference type="Proteomes" id="UP000003571"/>
    </source>
</evidence>
<dbReference type="SMART" id="SM00388">
    <property type="entry name" value="HisKA"/>
    <property type="match status" value="1"/>
</dbReference>
<dbReference type="Gene3D" id="3.40.50.2300">
    <property type="match status" value="1"/>
</dbReference>
<dbReference type="InterPro" id="IPR036097">
    <property type="entry name" value="HisK_dim/P_sf"/>
</dbReference>
<organism evidence="21 22">
    <name type="scientific">Treponema saccharophilum DSM 2985</name>
    <dbReference type="NCBI Taxonomy" id="907348"/>
    <lineage>
        <taxon>Bacteria</taxon>
        <taxon>Pseudomonadati</taxon>
        <taxon>Spirochaetota</taxon>
        <taxon>Spirochaetia</taxon>
        <taxon>Spirochaetales</taxon>
        <taxon>Treponemataceae</taxon>
        <taxon>Treponema</taxon>
    </lineage>
</organism>
<gene>
    <name evidence="21" type="ORF">TresaDRAFT_1756</name>
</gene>
<keyword evidence="12" id="KW-0902">Two-component regulatory system</keyword>
<feature type="domain" description="Histidine kinase" evidence="17">
    <location>
        <begin position="242"/>
        <end position="463"/>
    </location>
</feature>
<dbReference type="Gene3D" id="1.20.120.160">
    <property type="entry name" value="HPT domain"/>
    <property type="match status" value="1"/>
</dbReference>
<dbReference type="Pfam" id="PF01627">
    <property type="entry name" value="Hpt"/>
    <property type="match status" value="1"/>
</dbReference>
<feature type="transmembrane region" description="Helical" evidence="16">
    <location>
        <begin position="153"/>
        <end position="173"/>
    </location>
</feature>
<dbReference type="FunFam" id="3.30.565.10:FF:000010">
    <property type="entry name" value="Sensor histidine kinase RcsC"/>
    <property type="match status" value="1"/>
</dbReference>
<dbReference type="InterPro" id="IPR004358">
    <property type="entry name" value="Sig_transdc_His_kin-like_C"/>
</dbReference>
<dbReference type="CDD" id="cd00082">
    <property type="entry name" value="HisKA"/>
    <property type="match status" value="1"/>
</dbReference>
<comment type="caution">
    <text evidence="21">The sequence shown here is derived from an EMBL/GenBank/DDBJ whole genome shotgun (WGS) entry which is preliminary data.</text>
</comment>
<evidence type="ECO:0000259" key="19">
    <source>
        <dbReference type="PROSITE" id="PS50885"/>
    </source>
</evidence>
<dbReference type="PATRIC" id="fig|907348.3.peg.1330"/>
<dbReference type="PANTHER" id="PTHR45339">
    <property type="entry name" value="HYBRID SIGNAL TRANSDUCTION HISTIDINE KINASE J"/>
    <property type="match status" value="1"/>
</dbReference>
<dbReference type="Proteomes" id="UP000003571">
    <property type="component" value="Unassembled WGS sequence"/>
</dbReference>
<keyword evidence="6" id="KW-0808">Transferase</keyword>
<evidence type="ECO:0000313" key="21">
    <source>
        <dbReference type="EMBL" id="EIC02004.1"/>
    </source>
</evidence>
<dbReference type="InterPro" id="IPR003661">
    <property type="entry name" value="HisK_dim/P_dom"/>
</dbReference>
<name>H7EKB7_9SPIR</name>
<dbReference type="InterPro" id="IPR003594">
    <property type="entry name" value="HATPase_dom"/>
</dbReference>
<keyword evidence="10" id="KW-0067">ATP-binding</keyword>
<evidence type="ECO:0000259" key="18">
    <source>
        <dbReference type="PROSITE" id="PS50110"/>
    </source>
</evidence>
<dbReference type="Pfam" id="PF00512">
    <property type="entry name" value="HisKA"/>
    <property type="match status" value="1"/>
</dbReference>
<keyword evidence="8" id="KW-0547">Nucleotide-binding</keyword>
<dbReference type="Gene3D" id="1.10.287.130">
    <property type="match status" value="1"/>
</dbReference>
<dbReference type="GO" id="GO:0005524">
    <property type="term" value="F:ATP binding"/>
    <property type="evidence" value="ECO:0007669"/>
    <property type="project" value="UniProtKB-KW"/>
</dbReference>
<evidence type="ECO:0000256" key="9">
    <source>
        <dbReference type="ARBA" id="ARBA00022777"/>
    </source>
</evidence>
<feature type="modified residue" description="Phosphohistidine" evidence="14">
    <location>
        <position position="698"/>
    </location>
</feature>
<dbReference type="Gene3D" id="6.10.340.10">
    <property type="match status" value="1"/>
</dbReference>
<keyword evidence="13 16" id="KW-0472">Membrane</keyword>
<evidence type="ECO:0000256" key="8">
    <source>
        <dbReference type="ARBA" id="ARBA00022741"/>
    </source>
</evidence>
<keyword evidence="22" id="KW-1185">Reference proteome</keyword>
<feature type="modified residue" description="4-aspartylphosphate" evidence="15">
    <location>
        <position position="545"/>
    </location>
</feature>
<dbReference type="InterPro" id="IPR003660">
    <property type="entry name" value="HAMP_dom"/>
</dbReference>
<dbReference type="Pfam" id="PF02518">
    <property type="entry name" value="HATPase_c"/>
    <property type="match status" value="1"/>
</dbReference>
<dbReference type="PROSITE" id="PS50885">
    <property type="entry name" value="HAMP"/>
    <property type="match status" value="1"/>
</dbReference>
<evidence type="ECO:0000256" key="5">
    <source>
        <dbReference type="ARBA" id="ARBA00022553"/>
    </source>
</evidence>
<evidence type="ECO:0000256" key="12">
    <source>
        <dbReference type="ARBA" id="ARBA00023012"/>
    </source>
</evidence>
<evidence type="ECO:0000256" key="1">
    <source>
        <dbReference type="ARBA" id="ARBA00000085"/>
    </source>
</evidence>
<evidence type="ECO:0000256" key="16">
    <source>
        <dbReference type="SAM" id="Phobius"/>
    </source>
</evidence>
<evidence type="ECO:0000256" key="6">
    <source>
        <dbReference type="ARBA" id="ARBA00022679"/>
    </source>
</evidence>
<feature type="domain" description="HPt" evidence="20">
    <location>
        <begin position="659"/>
        <end position="762"/>
    </location>
</feature>
<dbReference type="SUPFAM" id="SSF55874">
    <property type="entry name" value="ATPase domain of HSP90 chaperone/DNA topoisomerase II/histidine kinase"/>
    <property type="match status" value="1"/>
</dbReference>
<dbReference type="eggNOG" id="COG2205">
    <property type="taxonomic scope" value="Bacteria"/>
</dbReference>
<keyword evidence="7 16" id="KW-0812">Transmembrane</keyword>
<dbReference type="STRING" id="907348.TresaDRAFT_1756"/>
<dbReference type="Pfam" id="PF00072">
    <property type="entry name" value="Response_reg"/>
    <property type="match status" value="1"/>
</dbReference>
<dbReference type="PANTHER" id="PTHR45339:SF1">
    <property type="entry name" value="HYBRID SIGNAL TRANSDUCTION HISTIDINE KINASE J"/>
    <property type="match status" value="1"/>
</dbReference>
<dbReference type="Gene3D" id="3.30.565.10">
    <property type="entry name" value="Histidine kinase-like ATPase, C-terminal domain"/>
    <property type="match status" value="1"/>
</dbReference>
<dbReference type="CDD" id="cd17546">
    <property type="entry name" value="REC_hyHK_CKI1_RcsC-like"/>
    <property type="match status" value="1"/>
</dbReference>
<dbReference type="SUPFAM" id="SSF52172">
    <property type="entry name" value="CheY-like"/>
    <property type="match status" value="1"/>
</dbReference>
<dbReference type="GO" id="GO:0000155">
    <property type="term" value="F:phosphorelay sensor kinase activity"/>
    <property type="evidence" value="ECO:0007669"/>
    <property type="project" value="InterPro"/>
</dbReference>
<dbReference type="SUPFAM" id="SSF158472">
    <property type="entry name" value="HAMP domain-like"/>
    <property type="match status" value="1"/>
</dbReference>
<dbReference type="CDD" id="cd16922">
    <property type="entry name" value="HATPase_EvgS-ArcB-TorS-like"/>
    <property type="match status" value="1"/>
</dbReference>
<dbReference type="EC" id="2.7.13.3" evidence="3"/>
<dbReference type="InterPro" id="IPR036641">
    <property type="entry name" value="HPT_dom_sf"/>
</dbReference>
<dbReference type="InterPro" id="IPR036890">
    <property type="entry name" value="HATPase_C_sf"/>
</dbReference>
<dbReference type="SMART" id="SM00448">
    <property type="entry name" value="REC"/>
    <property type="match status" value="1"/>
</dbReference>
<dbReference type="SUPFAM" id="SSF47384">
    <property type="entry name" value="Homodimeric domain of signal transducing histidine kinase"/>
    <property type="match status" value="1"/>
</dbReference>